<sequence length="204" mass="23197">MPHNSFAPVRRVNGTESAVNMPDHEDDFIKNYTKRGKFECTTCQWSSKEERRTRAKKQRERERRSVTNCDANLTEEGTWGLSAIFRDDKGNAVAAATWKMAGFNDPAVAEAMALCYTLCFDGAGVLRFFKSLASYIDKDKRPVEEISTLKFESLRSLIIDVGIFLDMTMFLSLASEDFFRGSEASCFSESKRFRQCPSEAQMMI</sequence>
<evidence type="ECO:0000256" key="1">
    <source>
        <dbReference type="SAM" id="MobiDB-lite"/>
    </source>
</evidence>
<evidence type="ECO:0000313" key="2">
    <source>
        <dbReference type="EMBL" id="GAU51108.1"/>
    </source>
</evidence>
<proteinExistence type="predicted"/>
<protein>
    <submittedName>
        <fullName evidence="2">Uncharacterized protein</fullName>
    </submittedName>
</protein>
<keyword evidence="3" id="KW-1185">Reference proteome</keyword>
<gene>
    <name evidence="2" type="ORF">TSUD_411850</name>
</gene>
<name>A0A2Z6P3X3_TRISU</name>
<evidence type="ECO:0000313" key="3">
    <source>
        <dbReference type="Proteomes" id="UP000242715"/>
    </source>
</evidence>
<dbReference type="EMBL" id="DF974977">
    <property type="protein sequence ID" value="GAU51108.1"/>
    <property type="molecule type" value="Genomic_DNA"/>
</dbReference>
<organism evidence="2 3">
    <name type="scientific">Trifolium subterraneum</name>
    <name type="common">Subterranean clover</name>
    <dbReference type="NCBI Taxonomy" id="3900"/>
    <lineage>
        <taxon>Eukaryota</taxon>
        <taxon>Viridiplantae</taxon>
        <taxon>Streptophyta</taxon>
        <taxon>Embryophyta</taxon>
        <taxon>Tracheophyta</taxon>
        <taxon>Spermatophyta</taxon>
        <taxon>Magnoliopsida</taxon>
        <taxon>eudicotyledons</taxon>
        <taxon>Gunneridae</taxon>
        <taxon>Pentapetalae</taxon>
        <taxon>rosids</taxon>
        <taxon>fabids</taxon>
        <taxon>Fabales</taxon>
        <taxon>Fabaceae</taxon>
        <taxon>Papilionoideae</taxon>
        <taxon>50 kb inversion clade</taxon>
        <taxon>NPAAA clade</taxon>
        <taxon>Hologalegina</taxon>
        <taxon>IRL clade</taxon>
        <taxon>Trifolieae</taxon>
        <taxon>Trifolium</taxon>
    </lineage>
</organism>
<accession>A0A2Z6P3X3</accession>
<reference evidence="3" key="1">
    <citation type="journal article" date="2017" name="Front. Plant Sci.">
        <title>Climate Clever Clovers: New Paradigm to Reduce the Environmental Footprint of Ruminants by Breeding Low Methanogenic Forages Utilizing Haplotype Variation.</title>
        <authorList>
            <person name="Kaur P."/>
            <person name="Appels R."/>
            <person name="Bayer P.E."/>
            <person name="Keeble-Gagnere G."/>
            <person name="Wang J."/>
            <person name="Hirakawa H."/>
            <person name="Shirasawa K."/>
            <person name="Vercoe P."/>
            <person name="Stefanova K."/>
            <person name="Durmic Z."/>
            <person name="Nichols P."/>
            <person name="Revell C."/>
            <person name="Isobe S.N."/>
            <person name="Edwards D."/>
            <person name="Erskine W."/>
        </authorList>
    </citation>
    <scope>NUCLEOTIDE SEQUENCE [LARGE SCALE GENOMIC DNA]</scope>
    <source>
        <strain evidence="3">cv. Daliak</strain>
    </source>
</reference>
<dbReference type="AlphaFoldDB" id="A0A2Z6P3X3"/>
<feature type="region of interest" description="Disordered" evidence="1">
    <location>
        <begin position="1"/>
        <end position="20"/>
    </location>
</feature>
<dbReference type="Proteomes" id="UP000242715">
    <property type="component" value="Unassembled WGS sequence"/>
</dbReference>